<proteinExistence type="inferred from homology"/>
<dbReference type="InterPro" id="IPR035952">
    <property type="entry name" value="Rhomboid-like_sf"/>
</dbReference>
<comment type="subcellular location">
    <subcellularLocation>
        <location evidence="1">Membrane</location>
        <topology evidence="1">Multi-pass membrane protein</topology>
    </subcellularLocation>
</comment>
<dbReference type="Gene3D" id="1.20.1540.10">
    <property type="entry name" value="Rhomboid-like"/>
    <property type="match status" value="1"/>
</dbReference>
<feature type="transmembrane region" description="Helical" evidence="6">
    <location>
        <begin position="176"/>
        <end position="197"/>
    </location>
</feature>
<feature type="domain" description="Peptidase S54 rhomboid" evidence="7">
    <location>
        <begin position="137"/>
        <end position="279"/>
    </location>
</feature>
<evidence type="ECO:0000256" key="6">
    <source>
        <dbReference type="SAM" id="Phobius"/>
    </source>
</evidence>
<organism evidence="8 9">
    <name type="scientific">Astrephomene gubernaculifera</name>
    <dbReference type="NCBI Taxonomy" id="47775"/>
    <lineage>
        <taxon>Eukaryota</taxon>
        <taxon>Viridiplantae</taxon>
        <taxon>Chlorophyta</taxon>
        <taxon>core chlorophytes</taxon>
        <taxon>Chlorophyceae</taxon>
        <taxon>CS clade</taxon>
        <taxon>Chlamydomonadales</taxon>
        <taxon>Astrephomenaceae</taxon>
        <taxon>Astrephomene</taxon>
    </lineage>
</organism>
<keyword evidence="5 6" id="KW-0472">Membrane</keyword>
<name>A0AAD3DWE6_9CHLO</name>
<dbReference type="Pfam" id="PF01694">
    <property type="entry name" value="Rhomboid"/>
    <property type="match status" value="1"/>
</dbReference>
<accession>A0AAD3DWE6</accession>
<keyword evidence="3 6" id="KW-0812">Transmembrane</keyword>
<sequence length="330" mass="34875">MQQLCQMRVHMTLLEGHRVRPNPCRIGAPPRWSSHGNAFVNRESLCQTSKKDVAVTSSSGGDSVAGATKALLRELVAGTLTTTSPKSKGGAVTSIALPEDLRSPTYCIAAANLATFMLCVLLPMLPAASLLLNHRQPQFWQLLTSCFAHPSLDSLLQCVFFTYVFGRVVERNHGVIATWAVYLACGTAAAALSWWLLPAKAGLLSSAAPAAAWGLFLVGVGLPRLRSKPLEVACLAPFACLATLARYQPLSSSLLVEGSPVGQLAHLAGSTLAAAGAALVLGWVEAAREAKERERREAQRKAEAANAEAAVNQIVDIAGQTVAKLGKMLS</sequence>
<feature type="transmembrane region" description="Helical" evidence="6">
    <location>
        <begin position="106"/>
        <end position="127"/>
    </location>
</feature>
<feature type="transmembrane region" description="Helical" evidence="6">
    <location>
        <begin position="267"/>
        <end position="286"/>
    </location>
</feature>
<protein>
    <recommendedName>
        <fullName evidence="7">Peptidase S54 rhomboid domain-containing protein</fullName>
    </recommendedName>
</protein>
<comment type="similarity">
    <text evidence="2">Belongs to the peptidase S54 family.</text>
</comment>
<evidence type="ECO:0000313" key="8">
    <source>
        <dbReference type="EMBL" id="GFR47922.1"/>
    </source>
</evidence>
<evidence type="ECO:0000256" key="3">
    <source>
        <dbReference type="ARBA" id="ARBA00022692"/>
    </source>
</evidence>
<dbReference type="AlphaFoldDB" id="A0AAD3DWE6"/>
<dbReference type="PANTHER" id="PTHR43066">
    <property type="entry name" value="RHOMBOID-RELATED PROTEIN"/>
    <property type="match status" value="1"/>
</dbReference>
<evidence type="ECO:0000313" key="9">
    <source>
        <dbReference type="Proteomes" id="UP001054857"/>
    </source>
</evidence>
<dbReference type="EMBL" id="BMAR01000021">
    <property type="protein sequence ID" value="GFR47922.1"/>
    <property type="molecule type" value="Genomic_DNA"/>
</dbReference>
<keyword evidence="4 6" id="KW-1133">Transmembrane helix</keyword>
<gene>
    <name evidence="8" type="ORF">Agub_g9724</name>
</gene>
<evidence type="ECO:0000259" key="7">
    <source>
        <dbReference type="Pfam" id="PF01694"/>
    </source>
</evidence>
<dbReference type="SUPFAM" id="SSF144091">
    <property type="entry name" value="Rhomboid-like"/>
    <property type="match status" value="1"/>
</dbReference>
<dbReference type="InterPro" id="IPR022764">
    <property type="entry name" value="Peptidase_S54_rhomboid_dom"/>
</dbReference>
<evidence type="ECO:0000256" key="2">
    <source>
        <dbReference type="ARBA" id="ARBA00009045"/>
    </source>
</evidence>
<keyword evidence="9" id="KW-1185">Reference proteome</keyword>
<dbReference type="Proteomes" id="UP001054857">
    <property type="component" value="Unassembled WGS sequence"/>
</dbReference>
<feature type="transmembrane region" description="Helical" evidence="6">
    <location>
        <begin position="139"/>
        <end position="164"/>
    </location>
</feature>
<reference evidence="8 9" key="1">
    <citation type="journal article" date="2021" name="Sci. Rep.">
        <title>Genome sequencing of the multicellular alga Astrephomene provides insights into convergent evolution of germ-soma differentiation.</title>
        <authorList>
            <person name="Yamashita S."/>
            <person name="Yamamoto K."/>
            <person name="Matsuzaki R."/>
            <person name="Suzuki S."/>
            <person name="Yamaguchi H."/>
            <person name="Hirooka S."/>
            <person name="Minakuchi Y."/>
            <person name="Miyagishima S."/>
            <person name="Kawachi M."/>
            <person name="Toyoda A."/>
            <person name="Nozaki H."/>
        </authorList>
    </citation>
    <scope>NUCLEOTIDE SEQUENCE [LARGE SCALE GENOMIC DNA]</scope>
    <source>
        <strain evidence="8 9">NIES-4017</strain>
    </source>
</reference>
<dbReference type="GO" id="GO:0004252">
    <property type="term" value="F:serine-type endopeptidase activity"/>
    <property type="evidence" value="ECO:0007669"/>
    <property type="project" value="InterPro"/>
</dbReference>
<dbReference type="PANTHER" id="PTHR43066:SF5">
    <property type="entry name" value="RHOMBOID-LIKE PROTEIN 11, CHLOROPLASTIC-RELATED"/>
    <property type="match status" value="1"/>
</dbReference>
<evidence type="ECO:0000256" key="5">
    <source>
        <dbReference type="ARBA" id="ARBA00023136"/>
    </source>
</evidence>
<evidence type="ECO:0000256" key="1">
    <source>
        <dbReference type="ARBA" id="ARBA00004141"/>
    </source>
</evidence>
<evidence type="ECO:0000256" key="4">
    <source>
        <dbReference type="ARBA" id="ARBA00022989"/>
    </source>
</evidence>
<dbReference type="GO" id="GO:0016020">
    <property type="term" value="C:membrane"/>
    <property type="evidence" value="ECO:0007669"/>
    <property type="project" value="UniProtKB-SubCell"/>
</dbReference>
<feature type="transmembrane region" description="Helical" evidence="6">
    <location>
        <begin position="203"/>
        <end position="222"/>
    </location>
</feature>
<comment type="caution">
    <text evidence="8">The sequence shown here is derived from an EMBL/GenBank/DDBJ whole genome shotgun (WGS) entry which is preliminary data.</text>
</comment>
<feature type="transmembrane region" description="Helical" evidence="6">
    <location>
        <begin position="229"/>
        <end position="247"/>
    </location>
</feature>